<dbReference type="Proteomes" id="UP000559117">
    <property type="component" value="Unassembled WGS sequence"/>
</dbReference>
<evidence type="ECO:0000313" key="1">
    <source>
        <dbReference type="EMBL" id="MBB5336123.1"/>
    </source>
</evidence>
<comment type="caution">
    <text evidence="1">The sequence shown here is derived from an EMBL/GenBank/DDBJ whole genome shotgun (WGS) entry which is preliminary data.</text>
</comment>
<gene>
    <name evidence="1" type="ORF">HNR32_001267</name>
</gene>
<sequence>MSISICLAYNDLQLILADDNGNLNINLQGKHININFILNPMQAKILAENTAIMTNKLPVSVKDENGNLETIFKK</sequence>
<name>A0A840UT35_9FIRM</name>
<organism evidence="1 2">
    <name type="scientific">Pectinatus brassicae</name>
    <dbReference type="NCBI Taxonomy" id="862415"/>
    <lineage>
        <taxon>Bacteria</taxon>
        <taxon>Bacillati</taxon>
        <taxon>Bacillota</taxon>
        <taxon>Negativicutes</taxon>
        <taxon>Selenomonadales</taxon>
        <taxon>Selenomonadaceae</taxon>
        <taxon>Pectinatus</taxon>
    </lineage>
</organism>
<evidence type="ECO:0000313" key="2">
    <source>
        <dbReference type="Proteomes" id="UP000559117"/>
    </source>
</evidence>
<keyword evidence="2" id="KW-1185">Reference proteome</keyword>
<reference evidence="1 2" key="1">
    <citation type="submission" date="2020-08" db="EMBL/GenBank/DDBJ databases">
        <title>Genomic Encyclopedia of Type Strains, Phase IV (KMG-IV): sequencing the most valuable type-strain genomes for metagenomic binning, comparative biology and taxonomic classification.</title>
        <authorList>
            <person name="Goeker M."/>
        </authorList>
    </citation>
    <scope>NUCLEOTIDE SEQUENCE [LARGE SCALE GENOMIC DNA]</scope>
    <source>
        <strain evidence="1 2">DSM 24661</strain>
    </source>
</reference>
<dbReference type="RefSeq" id="WP_183860781.1">
    <property type="nucleotide sequence ID" value="NZ_JACHFH010000013.1"/>
</dbReference>
<proteinExistence type="predicted"/>
<protein>
    <submittedName>
        <fullName evidence="1">Uncharacterized protein</fullName>
    </submittedName>
</protein>
<dbReference type="EMBL" id="JACHFH010000013">
    <property type="protein sequence ID" value="MBB5336123.1"/>
    <property type="molecule type" value="Genomic_DNA"/>
</dbReference>
<accession>A0A840UT35</accession>
<dbReference type="AlphaFoldDB" id="A0A840UT35"/>